<gene>
    <name evidence="3" type="ORF">BASA50_001401</name>
</gene>
<feature type="compositionally biased region" description="Acidic residues" evidence="1">
    <location>
        <begin position="180"/>
        <end position="189"/>
    </location>
</feature>
<feature type="region of interest" description="Disordered" evidence="1">
    <location>
        <begin position="336"/>
        <end position="358"/>
    </location>
</feature>
<protein>
    <submittedName>
        <fullName evidence="3">Uncharacterized protein</fullName>
    </submittedName>
</protein>
<feature type="compositionally biased region" description="Basic and acidic residues" evidence="1">
    <location>
        <begin position="153"/>
        <end position="162"/>
    </location>
</feature>
<feature type="region of interest" description="Disordered" evidence="1">
    <location>
        <begin position="37"/>
        <end position="66"/>
    </location>
</feature>
<name>A0ABQ8EY17_9FUNG</name>
<evidence type="ECO:0000313" key="3">
    <source>
        <dbReference type="EMBL" id="KAH6587122.1"/>
    </source>
</evidence>
<reference evidence="3 4" key="1">
    <citation type="submission" date="2021-02" db="EMBL/GenBank/DDBJ databases">
        <title>Variation within the Batrachochytrium salamandrivorans European outbreak.</title>
        <authorList>
            <person name="Kelly M."/>
            <person name="Pasmans F."/>
            <person name="Shea T.P."/>
            <person name="Munoz J.F."/>
            <person name="Carranza S."/>
            <person name="Cuomo C.A."/>
            <person name="Martel A."/>
        </authorList>
    </citation>
    <scope>NUCLEOTIDE SEQUENCE [LARGE SCALE GENOMIC DNA]</scope>
    <source>
        <strain evidence="3 4">AMFP18/2</strain>
    </source>
</reference>
<dbReference type="EMBL" id="JAFCIX010000568">
    <property type="protein sequence ID" value="KAH6587122.1"/>
    <property type="molecule type" value="Genomic_DNA"/>
</dbReference>
<feature type="compositionally biased region" description="Basic and acidic residues" evidence="1">
    <location>
        <begin position="345"/>
        <end position="358"/>
    </location>
</feature>
<dbReference type="Proteomes" id="UP001648503">
    <property type="component" value="Unassembled WGS sequence"/>
</dbReference>
<feature type="compositionally biased region" description="Polar residues" evidence="1">
    <location>
        <begin position="41"/>
        <end position="66"/>
    </location>
</feature>
<evidence type="ECO:0000256" key="2">
    <source>
        <dbReference type="SAM" id="SignalP"/>
    </source>
</evidence>
<evidence type="ECO:0000313" key="4">
    <source>
        <dbReference type="Proteomes" id="UP001648503"/>
    </source>
</evidence>
<accession>A0ABQ8EY17</accession>
<feature type="chain" id="PRO_5045476731" evidence="2">
    <location>
        <begin position="19"/>
        <end position="358"/>
    </location>
</feature>
<proteinExistence type="predicted"/>
<keyword evidence="2" id="KW-0732">Signal</keyword>
<organism evidence="3 4">
    <name type="scientific">Batrachochytrium salamandrivorans</name>
    <dbReference type="NCBI Taxonomy" id="1357716"/>
    <lineage>
        <taxon>Eukaryota</taxon>
        <taxon>Fungi</taxon>
        <taxon>Fungi incertae sedis</taxon>
        <taxon>Chytridiomycota</taxon>
        <taxon>Chytridiomycota incertae sedis</taxon>
        <taxon>Chytridiomycetes</taxon>
        <taxon>Rhizophydiales</taxon>
        <taxon>Rhizophydiales incertae sedis</taxon>
        <taxon>Batrachochytrium</taxon>
    </lineage>
</organism>
<comment type="caution">
    <text evidence="3">The sequence shown here is derived from an EMBL/GenBank/DDBJ whole genome shotgun (WGS) entry which is preliminary data.</text>
</comment>
<sequence>MRFVSLILLSFIATNTVAIHTPKVYPVYVRDFHLSKGGRSNRPSSCQPNPTGANEQSGPSQRTPFTSRVLGRVTGSLTNIRDLCGRRREHNDAVSVENNQVRSSVPKEAVEYQPPDSPEGEMEVSIPDPFLLEEGIIERITLLKEAVKKAMTKKQEAKDQVKKSQATSDKATTDRSSNSDLDESENDPELPIEIAQEASPSLTEQTYEAHMEELWSINSLVEQIVKNIIWIRRDKQGYRVTQKAAIKRSRGYLQELTNIGNLMMKTWGTLPEKSKFKDGDGLLELLLRVDEFKAITDDALLRSRWEHIKGREGLVTSKEKLDKKKKKLHKTTILEETEDEEEEQDAKYRAVYEQSDKK</sequence>
<feature type="signal peptide" evidence="2">
    <location>
        <begin position="1"/>
        <end position="18"/>
    </location>
</feature>
<keyword evidence="4" id="KW-1185">Reference proteome</keyword>
<feature type="region of interest" description="Disordered" evidence="1">
    <location>
        <begin position="89"/>
        <end position="124"/>
    </location>
</feature>
<feature type="region of interest" description="Disordered" evidence="1">
    <location>
        <begin position="153"/>
        <end position="189"/>
    </location>
</feature>
<evidence type="ECO:0000256" key="1">
    <source>
        <dbReference type="SAM" id="MobiDB-lite"/>
    </source>
</evidence>